<protein>
    <submittedName>
        <fullName evidence="1">Uncharacterized protein</fullName>
    </submittedName>
</protein>
<name>A0A5C6BVN1_9BACT</name>
<keyword evidence="2" id="KW-1185">Reference proteome</keyword>
<comment type="caution">
    <text evidence="1">The sequence shown here is derived from an EMBL/GenBank/DDBJ whole genome shotgun (WGS) entry which is preliminary data.</text>
</comment>
<dbReference type="EMBL" id="SJPU01000002">
    <property type="protein sequence ID" value="TWU16340.1"/>
    <property type="molecule type" value="Genomic_DNA"/>
</dbReference>
<dbReference type="Proteomes" id="UP000319908">
    <property type="component" value="Unassembled WGS sequence"/>
</dbReference>
<evidence type="ECO:0000313" key="2">
    <source>
        <dbReference type="Proteomes" id="UP000319908"/>
    </source>
</evidence>
<sequence length="50" mass="5728">MPQSQRPTAAVMLSKPFDIVSGFLETPSLYDHWRYWLAGVMLTGHLPRPK</sequence>
<proteinExistence type="predicted"/>
<reference evidence="1 2" key="1">
    <citation type="journal article" date="2020" name="Antonie Van Leeuwenhoek">
        <title>Rhodopirellula heiligendammensis sp. nov., Rhodopirellula pilleata sp. nov., and Rhodopirellula solitaria sp. nov. isolated from natural or artificial marine surfaces in Northern Germany and California, USA, and emended description of the genus Rhodopirellula.</title>
        <authorList>
            <person name="Kallscheuer N."/>
            <person name="Wiegand S."/>
            <person name="Jogler M."/>
            <person name="Boedeker C."/>
            <person name="Peeters S.H."/>
            <person name="Rast P."/>
            <person name="Heuer A."/>
            <person name="Jetten M.S.M."/>
            <person name="Rohde M."/>
            <person name="Jogler C."/>
        </authorList>
    </citation>
    <scope>NUCLEOTIDE SEQUENCE [LARGE SCALE GENOMIC DNA]</scope>
    <source>
        <strain evidence="1 2">Poly21</strain>
    </source>
</reference>
<gene>
    <name evidence="1" type="ORF">Poly21_35450</name>
</gene>
<organism evidence="1 2">
    <name type="scientific">Allorhodopirellula heiligendammensis</name>
    <dbReference type="NCBI Taxonomy" id="2714739"/>
    <lineage>
        <taxon>Bacteria</taxon>
        <taxon>Pseudomonadati</taxon>
        <taxon>Planctomycetota</taxon>
        <taxon>Planctomycetia</taxon>
        <taxon>Pirellulales</taxon>
        <taxon>Pirellulaceae</taxon>
        <taxon>Allorhodopirellula</taxon>
    </lineage>
</organism>
<evidence type="ECO:0000313" key="1">
    <source>
        <dbReference type="EMBL" id="TWU16340.1"/>
    </source>
</evidence>
<dbReference type="RefSeq" id="WP_302119236.1">
    <property type="nucleotide sequence ID" value="NZ_SJPU01000002.1"/>
</dbReference>
<accession>A0A5C6BVN1</accession>
<dbReference type="AlphaFoldDB" id="A0A5C6BVN1"/>